<gene>
    <name evidence="3" type="ORF">OCV47_10465</name>
</gene>
<comment type="caution">
    <text evidence="3">The sequence shown here is derived from an EMBL/GenBank/DDBJ whole genome shotgun (WGS) entry which is preliminary data.</text>
</comment>
<dbReference type="InterPro" id="IPR009636">
    <property type="entry name" value="SCAF"/>
</dbReference>
<accession>A0ABT2SMQ4</accession>
<dbReference type="Pfam" id="PF06810">
    <property type="entry name" value="Phage_scaffold"/>
    <property type="match status" value="1"/>
</dbReference>
<keyword evidence="1" id="KW-0175">Coiled coil</keyword>
<evidence type="ECO:0000256" key="2">
    <source>
        <dbReference type="SAM" id="MobiDB-lite"/>
    </source>
</evidence>
<sequence>MTQEQFEALGIEKSLAKKAAEESEKELKGYVDKDTFDAKEQERKQFETTVNDYKTQLETLKTAAGDNETLKQQIADLQEQNRQKDQEHQQEMKDLKLTNAIKVAISASAQDSDLVAGLVDRSKLILGEDGKVTGLDEQVKTLKESKPFLFKQEQKPGAKRGFFPMRPKENQGGEGEKQVTMKEAIAARLNFGTEGKGE</sequence>
<evidence type="ECO:0000256" key="1">
    <source>
        <dbReference type="SAM" id="Coils"/>
    </source>
</evidence>
<feature type="compositionally biased region" description="Basic and acidic residues" evidence="2">
    <location>
        <begin position="166"/>
        <end position="180"/>
    </location>
</feature>
<feature type="coiled-coil region" evidence="1">
    <location>
        <begin position="36"/>
        <end position="94"/>
    </location>
</feature>
<reference evidence="3 4" key="1">
    <citation type="journal article" date="2021" name="ISME Commun">
        <title>Automated analysis of genomic sequences facilitates high-throughput and comprehensive description of bacteria.</title>
        <authorList>
            <person name="Hitch T.C.A."/>
        </authorList>
    </citation>
    <scope>NUCLEOTIDE SEQUENCE [LARGE SCALE GENOMIC DNA]</scope>
    <source>
        <strain evidence="3 4">Sanger_29</strain>
    </source>
</reference>
<feature type="region of interest" description="Disordered" evidence="2">
    <location>
        <begin position="147"/>
        <end position="180"/>
    </location>
</feature>
<evidence type="ECO:0000313" key="3">
    <source>
        <dbReference type="EMBL" id="MCU6725768.1"/>
    </source>
</evidence>
<dbReference type="Proteomes" id="UP001652338">
    <property type="component" value="Unassembled WGS sequence"/>
</dbReference>
<dbReference type="RefSeq" id="WP_262655035.1">
    <property type="nucleotide sequence ID" value="NZ_JAOQKE010000013.1"/>
</dbReference>
<organism evidence="3 4">
    <name type="scientific">Muricoprocola aceti</name>
    <dbReference type="NCBI Taxonomy" id="2981772"/>
    <lineage>
        <taxon>Bacteria</taxon>
        <taxon>Bacillati</taxon>
        <taxon>Bacillota</taxon>
        <taxon>Clostridia</taxon>
        <taxon>Lachnospirales</taxon>
        <taxon>Lachnospiraceae</taxon>
        <taxon>Muricoprocola</taxon>
    </lineage>
</organism>
<keyword evidence="4" id="KW-1185">Reference proteome</keyword>
<evidence type="ECO:0000313" key="4">
    <source>
        <dbReference type="Proteomes" id="UP001652338"/>
    </source>
</evidence>
<proteinExistence type="predicted"/>
<protein>
    <submittedName>
        <fullName evidence="3">Phage scaffolding protein</fullName>
    </submittedName>
</protein>
<name>A0ABT2SMQ4_9FIRM</name>
<dbReference type="EMBL" id="JAOQKE010000013">
    <property type="protein sequence ID" value="MCU6725768.1"/>
    <property type="molecule type" value="Genomic_DNA"/>
</dbReference>
<feature type="compositionally biased region" description="Basic and acidic residues" evidence="2">
    <location>
        <begin position="147"/>
        <end position="156"/>
    </location>
</feature>